<evidence type="ECO:0000313" key="2">
    <source>
        <dbReference type="Proteomes" id="UP000500938"/>
    </source>
</evidence>
<dbReference type="RefSeq" id="WP_171225603.1">
    <property type="nucleotide sequence ID" value="NZ_CP053085.1"/>
</dbReference>
<dbReference type="PANTHER" id="PTHR38471">
    <property type="entry name" value="FOUR HELIX BUNDLE PROTEIN"/>
    <property type="match status" value="1"/>
</dbReference>
<dbReference type="InterPro" id="IPR012657">
    <property type="entry name" value="23S_rRNA-intervening_sequence"/>
</dbReference>
<dbReference type="PANTHER" id="PTHR38471:SF2">
    <property type="entry name" value="FOUR HELIX BUNDLE PROTEIN"/>
    <property type="match status" value="1"/>
</dbReference>
<dbReference type="NCBIfam" id="TIGR02436">
    <property type="entry name" value="four helix bundle protein"/>
    <property type="match status" value="1"/>
</dbReference>
<dbReference type="Gene3D" id="1.20.1440.60">
    <property type="entry name" value="23S rRNA-intervening sequence"/>
    <property type="match status" value="1"/>
</dbReference>
<reference evidence="1 2" key="1">
    <citation type="submission" date="2020-05" db="EMBL/GenBank/DDBJ databases">
        <title>Complete genome sequence of Gemmatimonas greenlandica TET16.</title>
        <authorList>
            <person name="Zeng Y."/>
        </authorList>
    </citation>
    <scope>NUCLEOTIDE SEQUENCE [LARGE SCALE GENOMIC DNA]</scope>
    <source>
        <strain evidence="1 2">TET16</strain>
    </source>
</reference>
<dbReference type="InterPro" id="IPR036583">
    <property type="entry name" value="23S_rRNA_IVS_sf"/>
</dbReference>
<proteinExistence type="predicted"/>
<dbReference type="SUPFAM" id="SSF158446">
    <property type="entry name" value="IVS-encoded protein-like"/>
    <property type="match status" value="1"/>
</dbReference>
<accession>A0A6M4IQA2</accession>
<keyword evidence="2" id="KW-1185">Reference proteome</keyword>
<dbReference type="AlphaFoldDB" id="A0A6M4IQA2"/>
<dbReference type="KEGG" id="ggr:HKW67_11960"/>
<dbReference type="Proteomes" id="UP000500938">
    <property type="component" value="Chromosome"/>
</dbReference>
<name>A0A6M4IQA2_9BACT</name>
<dbReference type="Pfam" id="PF05635">
    <property type="entry name" value="23S_rRNA_IVP"/>
    <property type="match status" value="1"/>
</dbReference>
<protein>
    <submittedName>
        <fullName evidence="1">Four helix bundle protein</fullName>
    </submittedName>
</protein>
<sequence length="134" mass="14746">MGALPFGMPNHFDLRVYDAACQLSTVVIDSLDHCECNRVPGLRAQLISSVGSIAANTSEGAGRGTTAQFLNQLRIALGSANETRTHLMRARNEARLPTKPYFLCDSKALVTARMLASLIRRIEEDEARKKNERS</sequence>
<dbReference type="EMBL" id="CP053085">
    <property type="protein sequence ID" value="QJR36168.1"/>
    <property type="molecule type" value="Genomic_DNA"/>
</dbReference>
<organism evidence="1 2">
    <name type="scientific">Gemmatimonas groenlandica</name>
    <dbReference type="NCBI Taxonomy" id="2732249"/>
    <lineage>
        <taxon>Bacteria</taxon>
        <taxon>Pseudomonadati</taxon>
        <taxon>Gemmatimonadota</taxon>
        <taxon>Gemmatimonadia</taxon>
        <taxon>Gemmatimonadales</taxon>
        <taxon>Gemmatimonadaceae</taxon>
        <taxon>Gemmatimonas</taxon>
    </lineage>
</organism>
<evidence type="ECO:0000313" key="1">
    <source>
        <dbReference type="EMBL" id="QJR36168.1"/>
    </source>
</evidence>
<gene>
    <name evidence="1" type="ORF">HKW67_11960</name>
</gene>